<proteinExistence type="predicted"/>
<dbReference type="AlphaFoldDB" id="A0A699WWB7"/>
<comment type="caution">
    <text evidence="1">The sequence shown here is derived from an EMBL/GenBank/DDBJ whole genome shotgun (WGS) entry which is preliminary data.</text>
</comment>
<protein>
    <submittedName>
        <fullName evidence="1">Uncharacterized protein</fullName>
    </submittedName>
</protein>
<dbReference type="EMBL" id="BKCJ011736369">
    <property type="protein sequence ID" value="GFD49131.1"/>
    <property type="molecule type" value="Genomic_DNA"/>
</dbReference>
<reference evidence="1" key="1">
    <citation type="journal article" date="2019" name="Sci. Rep.">
        <title>Draft genome of Tanacetum cinerariifolium, the natural source of mosquito coil.</title>
        <authorList>
            <person name="Yamashiro T."/>
            <person name="Shiraishi A."/>
            <person name="Satake H."/>
            <person name="Nakayama K."/>
        </authorList>
    </citation>
    <scope>NUCLEOTIDE SEQUENCE</scope>
</reference>
<organism evidence="1">
    <name type="scientific">Tanacetum cinerariifolium</name>
    <name type="common">Dalmatian daisy</name>
    <name type="synonym">Chrysanthemum cinerariifolium</name>
    <dbReference type="NCBI Taxonomy" id="118510"/>
    <lineage>
        <taxon>Eukaryota</taxon>
        <taxon>Viridiplantae</taxon>
        <taxon>Streptophyta</taxon>
        <taxon>Embryophyta</taxon>
        <taxon>Tracheophyta</taxon>
        <taxon>Spermatophyta</taxon>
        <taxon>Magnoliopsida</taxon>
        <taxon>eudicotyledons</taxon>
        <taxon>Gunneridae</taxon>
        <taxon>Pentapetalae</taxon>
        <taxon>asterids</taxon>
        <taxon>campanulids</taxon>
        <taxon>Asterales</taxon>
        <taxon>Asteraceae</taxon>
        <taxon>Asteroideae</taxon>
        <taxon>Anthemideae</taxon>
        <taxon>Anthemidinae</taxon>
        <taxon>Tanacetum</taxon>
    </lineage>
</organism>
<accession>A0A699WWB7</accession>
<name>A0A699WWB7_TANCI</name>
<sequence length="90" mass="10032">MSATTQRDRAVSLAKSYPKEALKQARQVEKPWFRAQALSWVARFAERDVITISVEAAQAAAAGDDKYQQCAVRAWEIAALAERDYLTEAS</sequence>
<feature type="non-terminal residue" evidence="1">
    <location>
        <position position="90"/>
    </location>
</feature>
<evidence type="ECO:0000313" key="1">
    <source>
        <dbReference type="EMBL" id="GFD49131.1"/>
    </source>
</evidence>
<gene>
    <name evidence="1" type="ORF">Tci_921100</name>
</gene>